<organism evidence="9">
    <name type="scientific">Chromera velia CCMP2878</name>
    <dbReference type="NCBI Taxonomy" id="1169474"/>
    <lineage>
        <taxon>Eukaryota</taxon>
        <taxon>Sar</taxon>
        <taxon>Alveolata</taxon>
        <taxon>Colpodellida</taxon>
        <taxon>Chromeraceae</taxon>
        <taxon>Chromera</taxon>
    </lineage>
</organism>
<evidence type="ECO:0000256" key="3">
    <source>
        <dbReference type="ARBA" id="ARBA00022679"/>
    </source>
</evidence>
<reference evidence="9" key="1">
    <citation type="submission" date="2014-11" db="EMBL/GenBank/DDBJ databases">
        <authorList>
            <person name="Otto D Thomas"/>
            <person name="Naeem Raeece"/>
        </authorList>
    </citation>
    <scope>NUCLEOTIDE SEQUENCE</scope>
</reference>
<dbReference type="Gene3D" id="3.40.50.2300">
    <property type="match status" value="1"/>
</dbReference>
<dbReference type="PROSITE" id="PS50109">
    <property type="entry name" value="HIS_KIN"/>
    <property type="match status" value="1"/>
</dbReference>
<dbReference type="InterPro" id="IPR004358">
    <property type="entry name" value="Sig_transdc_His_kin-like_C"/>
</dbReference>
<evidence type="ECO:0000256" key="1">
    <source>
        <dbReference type="ARBA" id="ARBA00000085"/>
    </source>
</evidence>
<name>A0A0G4I5D9_9ALVE</name>
<feature type="region of interest" description="Disordered" evidence="6">
    <location>
        <begin position="101"/>
        <end position="129"/>
    </location>
</feature>
<evidence type="ECO:0000256" key="6">
    <source>
        <dbReference type="SAM" id="MobiDB-lite"/>
    </source>
</evidence>
<keyword evidence="5" id="KW-0597">Phosphoprotein</keyword>
<keyword evidence="4" id="KW-0418">Kinase</keyword>
<dbReference type="Gene3D" id="3.30.565.10">
    <property type="entry name" value="Histidine kinase-like ATPase, C-terminal domain"/>
    <property type="match status" value="1"/>
</dbReference>
<dbReference type="SUPFAM" id="SSF52172">
    <property type="entry name" value="CheY-like"/>
    <property type="match status" value="1"/>
</dbReference>
<dbReference type="InterPro" id="IPR011006">
    <property type="entry name" value="CheY-like_superfamily"/>
</dbReference>
<proteinExistence type="predicted"/>
<dbReference type="PhylomeDB" id="A0A0G4I5D9"/>
<dbReference type="Pfam" id="PF02518">
    <property type="entry name" value="HATPase_c"/>
    <property type="match status" value="1"/>
</dbReference>
<dbReference type="PROSITE" id="PS50110">
    <property type="entry name" value="RESPONSE_REGULATORY"/>
    <property type="match status" value="1"/>
</dbReference>
<accession>A0A0G4I5D9</accession>
<dbReference type="CDD" id="cd17546">
    <property type="entry name" value="REC_hyHK_CKI1_RcsC-like"/>
    <property type="match status" value="1"/>
</dbReference>
<feature type="domain" description="Response regulatory" evidence="8">
    <location>
        <begin position="304"/>
        <end position="437"/>
    </location>
</feature>
<feature type="modified residue" description="4-aspartylphosphate" evidence="5">
    <location>
        <position position="355"/>
    </location>
</feature>
<dbReference type="SUPFAM" id="SSF55874">
    <property type="entry name" value="ATPase domain of HSP90 chaperone/DNA topoisomerase II/histidine kinase"/>
    <property type="match status" value="1"/>
</dbReference>
<dbReference type="GO" id="GO:0005886">
    <property type="term" value="C:plasma membrane"/>
    <property type="evidence" value="ECO:0007669"/>
    <property type="project" value="TreeGrafter"/>
</dbReference>
<evidence type="ECO:0000256" key="2">
    <source>
        <dbReference type="ARBA" id="ARBA00012438"/>
    </source>
</evidence>
<protein>
    <recommendedName>
        <fullName evidence="2">histidine kinase</fullName>
        <ecNumber evidence="2">2.7.13.3</ecNumber>
    </recommendedName>
</protein>
<dbReference type="InterPro" id="IPR001789">
    <property type="entry name" value="Sig_transdc_resp-reg_receiver"/>
</dbReference>
<dbReference type="PANTHER" id="PTHR43047">
    <property type="entry name" value="TWO-COMPONENT HISTIDINE PROTEIN KINASE"/>
    <property type="match status" value="1"/>
</dbReference>
<keyword evidence="3" id="KW-0808">Transferase</keyword>
<feature type="region of interest" description="Disordered" evidence="6">
    <location>
        <begin position="183"/>
        <end position="248"/>
    </location>
</feature>
<evidence type="ECO:0000259" key="8">
    <source>
        <dbReference type="PROSITE" id="PS50110"/>
    </source>
</evidence>
<evidence type="ECO:0000259" key="7">
    <source>
        <dbReference type="PROSITE" id="PS50109"/>
    </source>
</evidence>
<evidence type="ECO:0000256" key="4">
    <source>
        <dbReference type="ARBA" id="ARBA00022777"/>
    </source>
</evidence>
<dbReference type="InterPro" id="IPR036890">
    <property type="entry name" value="HATPase_C_sf"/>
</dbReference>
<dbReference type="InterPro" id="IPR005467">
    <property type="entry name" value="His_kinase_dom"/>
</dbReference>
<dbReference type="AlphaFoldDB" id="A0A0G4I5D9"/>
<evidence type="ECO:0000256" key="5">
    <source>
        <dbReference type="PROSITE-ProRule" id="PRU00169"/>
    </source>
</evidence>
<feature type="domain" description="Histidine kinase" evidence="7">
    <location>
        <begin position="19"/>
        <end position="97"/>
    </location>
</feature>
<dbReference type="PANTHER" id="PTHR43047:SF72">
    <property type="entry name" value="OSMOSENSING HISTIDINE PROTEIN KINASE SLN1"/>
    <property type="match status" value="1"/>
</dbReference>
<dbReference type="EC" id="2.7.13.3" evidence="2"/>
<sequence>MEADVYSHKVLQWRQDWVRLRFSVVDEGVGIEADEIPKLFKPYSQIRAGEQQRGGGTGLGLCISRVFVEAHCGGQIGAVSEGRGKGSEFFFQFDAPLAVESKTSERGDEDGESDTGKGVGEEGNKAATDQVTDSAEIFSVNALEAESVSSSPFSRGSVTGACFHMPPAAAGTEEEKTVGAVESLQERRRSAMEGLPSRRESLMRVSSPKQNREADFTSSTQKPGNHRSASDHLDECTSGKEQKRIGPRKASVQLNASEFLCLSGLTEGGLLSSTDRRLSCLEALGKEMAEIKQAPLPVHLYTADVLLVDDNQVIQLAVSLALKRLGLSVAVSDDGAAALARFRDADKRFRLVLMDRNMPNMEGPEAIREIRTTLDSQRNREKEGLRSPSIKPQMDPLFIGLTGQTEASEDFLSAGAARVLFKPVTPKLLKAALDELGFQRPS</sequence>
<dbReference type="SMART" id="SM00448">
    <property type="entry name" value="REC"/>
    <property type="match status" value="1"/>
</dbReference>
<dbReference type="GO" id="GO:0000155">
    <property type="term" value="F:phosphorelay sensor kinase activity"/>
    <property type="evidence" value="ECO:0007669"/>
    <property type="project" value="TreeGrafter"/>
</dbReference>
<comment type="catalytic activity">
    <reaction evidence="1">
        <text>ATP + protein L-histidine = ADP + protein N-phospho-L-histidine.</text>
        <dbReference type="EC" id="2.7.13.3"/>
    </reaction>
</comment>
<dbReference type="GO" id="GO:0009927">
    <property type="term" value="F:histidine phosphotransfer kinase activity"/>
    <property type="evidence" value="ECO:0007669"/>
    <property type="project" value="TreeGrafter"/>
</dbReference>
<feature type="compositionally biased region" description="Basic and acidic residues" evidence="6">
    <location>
        <begin position="184"/>
        <end position="202"/>
    </location>
</feature>
<dbReference type="PRINTS" id="PR00344">
    <property type="entry name" value="BCTRLSENSOR"/>
</dbReference>
<gene>
    <name evidence="9" type="ORF">Cvel_11149</name>
</gene>
<dbReference type="VEuPathDB" id="CryptoDB:Cvel_11149"/>
<evidence type="ECO:0000313" key="9">
    <source>
        <dbReference type="EMBL" id="CEM52222.1"/>
    </source>
</evidence>
<dbReference type="Pfam" id="PF00072">
    <property type="entry name" value="Response_reg"/>
    <property type="match status" value="1"/>
</dbReference>
<dbReference type="InterPro" id="IPR003594">
    <property type="entry name" value="HATPase_dom"/>
</dbReference>
<dbReference type="EMBL" id="CDMZ01005183">
    <property type="protein sequence ID" value="CEM52222.1"/>
    <property type="molecule type" value="Genomic_DNA"/>
</dbReference>
<feature type="compositionally biased region" description="Basic and acidic residues" evidence="6">
    <location>
        <begin position="228"/>
        <end position="244"/>
    </location>
</feature>